<reference evidence="5 6" key="1">
    <citation type="submission" date="2018-02" db="EMBL/GenBank/DDBJ databases">
        <title>8 Nocardia nova and 1 Nocardia cyriacigeorgica strain used for evolution to TMP-SMX.</title>
        <authorList>
            <person name="Mehta H."/>
            <person name="Weng J."/>
            <person name="Shamoo Y."/>
        </authorList>
    </citation>
    <scope>NUCLEOTIDE SEQUENCE [LARGE SCALE GENOMIC DNA]</scope>
    <source>
        <strain evidence="5 6">BAA2227</strain>
    </source>
</reference>
<proteinExistence type="inferred from homology"/>
<dbReference type="EMBL" id="PSZD01000002">
    <property type="protein sequence ID" value="PPJ32146.1"/>
    <property type="molecule type" value="Genomic_DNA"/>
</dbReference>
<dbReference type="RefSeq" id="WP_104362586.1">
    <property type="nucleotide sequence ID" value="NZ_PSZD01000002.1"/>
</dbReference>
<feature type="domain" description="NAD-dependent epimerase/dehydratase" evidence="4">
    <location>
        <begin position="6"/>
        <end position="176"/>
    </location>
</feature>
<evidence type="ECO:0000256" key="2">
    <source>
        <dbReference type="ARBA" id="ARBA00023002"/>
    </source>
</evidence>
<protein>
    <submittedName>
        <fullName evidence="5">Oxidoreductase</fullName>
    </submittedName>
</protein>
<dbReference type="AlphaFoldDB" id="A0A2S6ADI8"/>
<evidence type="ECO:0000313" key="6">
    <source>
        <dbReference type="Proteomes" id="UP000238356"/>
    </source>
</evidence>
<evidence type="ECO:0000259" key="4">
    <source>
        <dbReference type="Pfam" id="PF01370"/>
    </source>
</evidence>
<keyword evidence="3" id="KW-0520">NAD</keyword>
<dbReference type="CDD" id="cd08946">
    <property type="entry name" value="SDR_e"/>
    <property type="match status" value="1"/>
</dbReference>
<keyword evidence="6" id="KW-1185">Reference proteome</keyword>
<dbReference type="SUPFAM" id="SSF51735">
    <property type="entry name" value="NAD(P)-binding Rossmann-fold domains"/>
    <property type="match status" value="1"/>
</dbReference>
<comment type="caution">
    <text evidence="5">The sequence shown here is derived from an EMBL/GenBank/DDBJ whole genome shotgun (WGS) entry which is preliminary data.</text>
</comment>
<evidence type="ECO:0000256" key="1">
    <source>
        <dbReference type="ARBA" id="ARBA00007637"/>
    </source>
</evidence>
<evidence type="ECO:0000256" key="3">
    <source>
        <dbReference type="ARBA" id="ARBA00023027"/>
    </source>
</evidence>
<evidence type="ECO:0000313" key="5">
    <source>
        <dbReference type="EMBL" id="PPJ32146.1"/>
    </source>
</evidence>
<accession>A0A2S6ADI8</accession>
<dbReference type="Pfam" id="PF01370">
    <property type="entry name" value="Epimerase"/>
    <property type="match status" value="1"/>
</dbReference>
<organism evidence="5 6">
    <name type="scientific">Nocardia nova</name>
    <dbReference type="NCBI Taxonomy" id="37330"/>
    <lineage>
        <taxon>Bacteria</taxon>
        <taxon>Bacillati</taxon>
        <taxon>Actinomycetota</taxon>
        <taxon>Actinomycetes</taxon>
        <taxon>Mycobacteriales</taxon>
        <taxon>Nocardiaceae</taxon>
        <taxon>Nocardia</taxon>
    </lineage>
</organism>
<dbReference type="PANTHER" id="PTHR43103:SF5">
    <property type="entry name" value="4-EPIMERASE, PUTATIVE (AFU_ORTHOLOGUE AFUA_7G00360)-RELATED"/>
    <property type="match status" value="1"/>
</dbReference>
<comment type="similarity">
    <text evidence="1">Belongs to the NAD(P)-dependent epimerase/dehydratase family.</text>
</comment>
<name>A0A2S6ADI8_9NOCA</name>
<gene>
    <name evidence="5" type="ORF">C5F51_04790</name>
</gene>
<dbReference type="PANTHER" id="PTHR43103">
    <property type="entry name" value="NUCLEOSIDE-DIPHOSPHATE-SUGAR EPIMERASE"/>
    <property type="match status" value="1"/>
</dbReference>
<keyword evidence="2" id="KW-0560">Oxidoreductase</keyword>
<dbReference type="Gene3D" id="3.40.50.720">
    <property type="entry name" value="NAD(P)-binding Rossmann-like Domain"/>
    <property type="match status" value="1"/>
</dbReference>
<sequence>MTSGPILVTGAFGLVGTALVRALAAEGVRVVATDLDIPANRRAARKSAGAGVEVRWADLTVPHQVRDLLRSVRPRAIVHLAAIIPPVCYQRRGLARAVNVDATATLLDAAAELTAPPRFVLASSIAVYGSRNPHRSGELLTPDTPVRPADLYGAHKAEAEQLVRSSGLEWVILRLGGVLTVEPMLGLHADMLAFEAALPADGRINTVDVRDVAAAFTAATVTPSVREVFLIGGDASHRLRQSDIGASIAAASGLPGAIPRGLDGNPDSDADWFATDWMDTGRSQEVLRFQHHSFPDMLAEIRSRTGRMRLLTRPFAPVMRWYLGRLSPYRDGAHTFADPWGAIHARLGDPQPDRP</sequence>
<dbReference type="GO" id="GO:0016491">
    <property type="term" value="F:oxidoreductase activity"/>
    <property type="evidence" value="ECO:0007669"/>
    <property type="project" value="UniProtKB-KW"/>
</dbReference>
<dbReference type="InterPro" id="IPR001509">
    <property type="entry name" value="Epimerase_deHydtase"/>
</dbReference>
<dbReference type="Proteomes" id="UP000238356">
    <property type="component" value="Unassembled WGS sequence"/>
</dbReference>
<dbReference type="InterPro" id="IPR036291">
    <property type="entry name" value="NAD(P)-bd_dom_sf"/>
</dbReference>